<evidence type="ECO:0000313" key="2">
    <source>
        <dbReference type="Proteomes" id="UP001205046"/>
    </source>
</evidence>
<sequence length="193" mass="22019">MLRRLAAIPALLPPIGMIVRGEMRPRRKPSAQKTSGIHRVEPVNLSALVLQKRLRDCYRTGVDDYLATDPEAGRIAQRIIETVDLADEMVNGSADGSSRLTVEWAKIRLNMLSPMTPAQAVVYFQEELGIELSEKQIRNWRDRGRLYAADRSKVPHRYRVLDIYAAWRNRYQHGWKAKKPSQKARDTAGGEIE</sequence>
<name>A0ABT2HTH8_9MICC</name>
<dbReference type="EMBL" id="JALXMO010000058">
    <property type="protein sequence ID" value="MCT1608003.1"/>
    <property type="molecule type" value="Genomic_DNA"/>
</dbReference>
<reference evidence="1 2" key="1">
    <citation type="submission" date="2022-04" db="EMBL/GenBank/DDBJ databases">
        <title>Human microbiome associated bacterial genomes.</title>
        <authorList>
            <person name="Sandstrom S."/>
            <person name="Salamzade R."/>
            <person name="Kalan L.R."/>
        </authorList>
    </citation>
    <scope>NUCLEOTIDE SEQUENCE [LARGE SCALE GENOMIC DNA]</scope>
    <source>
        <strain evidence="2">p3-SID767</strain>
    </source>
</reference>
<accession>A0ABT2HTH8</accession>
<protein>
    <submittedName>
        <fullName evidence="1">Uncharacterized protein</fullName>
    </submittedName>
</protein>
<comment type="caution">
    <text evidence="1">The sequence shown here is derived from an EMBL/GenBank/DDBJ whole genome shotgun (WGS) entry which is preliminary data.</text>
</comment>
<gene>
    <name evidence="1" type="ORF">M3B43_11895</name>
</gene>
<dbReference type="Proteomes" id="UP001205046">
    <property type="component" value="Unassembled WGS sequence"/>
</dbReference>
<evidence type="ECO:0000313" key="1">
    <source>
        <dbReference type="EMBL" id="MCT1608003.1"/>
    </source>
</evidence>
<dbReference type="RefSeq" id="WP_260073898.1">
    <property type="nucleotide sequence ID" value="NZ_JALXMO010000058.1"/>
</dbReference>
<organism evidence="1 2">
    <name type="scientific">Nesterenkonia massiliensis</name>
    <dbReference type="NCBI Taxonomy" id="1232429"/>
    <lineage>
        <taxon>Bacteria</taxon>
        <taxon>Bacillati</taxon>
        <taxon>Actinomycetota</taxon>
        <taxon>Actinomycetes</taxon>
        <taxon>Micrococcales</taxon>
        <taxon>Micrococcaceae</taxon>
        <taxon>Nesterenkonia</taxon>
    </lineage>
</organism>
<proteinExistence type="predicted"/>
<keyword evidence="2" id="KW-1185">Reference proteome</keyword>